<keyword evidence="6 7" id="KW-0687">Ribonucleoprotein</keyword>
<dbReference type="InterPro" id="IPR018257">
    <property type="entry name" value="Ribosomal_bL19_CS"/>
</dbReference>
<proteinExistence type="inferred from homology"/>
<sequence length="124" mass="14346">MDNFVVTFNKNSLIQSVEHKYYKSDLPTLFIGDTVKIGVLIKEGTKERIQYYQGIIIAKQNTGINKTIIVRRVLQGIGVERMFLIHSPKLNSIEIKRSSRVRKSKLYYLRGLSGKASRLKQRFN</sequence>
<dbReference type="Pfam" id="PF01245">
    <property type="entry name" value="Ribosomal_L19"/>
    <property type="match status" value="1"/>
</dbReference>
<keyword evidence="3 8" id="KW-0150">Chloroplast</keyword>
<evidence type="ECO:0000256" key="1">
    <source>
        <dbReference type="ARBA" id="ARBA00004229"/>
    </source>
</evidence>
<dbReference type="GO" id="GO:0006412">
    <property type="term" value="P:translation"/>
    <property type="evidence" value="ECO:0007669"/>
    <property type="project" value="UniProtKB-UniRule"/>
</dbReference>
<evidence type="ECO:0000256" key="5">
    <source>
        <dbReference type="ARBA" id="ARBA00022980"/>
    </source>
</evidence>
<comment type="subcellular location">
    <subcellularLocation>
        <location evidence="1 7">Plastid</location>
        <location evidence="1 7">Chloroplast</location>
    </subcellularLocation>
</comment>
<dbReference type="GO" id="GO:0005762">
    <property type="term" value="C:mitochondrial large ribosomal subunit"/>
    <property type="evidence" value="ECO:0007669"/>
    <property type="project" value="TreeGrafter"/>
</dbReference>
<dbReference type="GO" id="GO:0003735">
    <property type="term" value="F:structural constituent of ribosome"/>
    <property type="evidence" value="ECO:0007669"/>
    <property type="project" value="InterPro"/>
</dbReference>
<dbReference type="FunFam" id="2.30.30.790:FF:000004">
    <property type="entry name" value="50S ribosomal protein L19, chloroplastic"/>
    <property type="match status" value="1"/>
</dbReference>
<evidence type="ECO:0000256" key="2">
    <source>
        <dbReference type="ARBA" id="ARBA00005781"/>
    </source>
</evidence>
<evidence type="ECO:0000256" key="3">
    <source>
        <dbReference type="ARBA" id="ARBA00022528"/>
    </source>
</evidence>
<evidence type="ECO:0000256" key="4">
    <source>
        <dbReference type="ARBA" id="ARBA00022640"/>
    </source>
</evidence>
<geneLocation type="chloroplast" evidence="8"/>
<dbReference type="RefSeq" id="YP_010032249.1">
    <property type="nucleotide sequence ID" value="NC_053868.1"/>
</dbReference>
<name>A0A7S6UA05_9STRA</name>
<keyword evidence="5 7" id="KW-0689">Ribosomal protein</keyword>
<organism evidence="8">
    <name type="scientific">Schizocladia ischiensis</name>
    <dbReference type="NCBI Taxonomy" id="196139"/>
    <lineage>
        <taxon>Eukaryota</taxon>
        <taxon>Sar</taxon>
        <taxon>Stramenopiles</taxon>
        <taxon>Ochrophyta</taxon>
        <taxon>PX clade</taxon>
        <taxon>Schizocladiophyceae</taxon>
        <taxon>Schizocladiales</taxon>
        <taxon>Schizocladiaceae</taxon>
        <taxon>Schizocladia</taxon>
    </lineage>
</organism>
<evidence type="ECO:0000313" key="8">
    <source>
        <dbReference type="EMBL" id="QOW07587.1"/>
    </source>
</evidence>
<dbReference type="PANTHER" id="PTHR15680:SF9">
    <property type="entry name" value="LARGE RIBOSOMAL SUBUNIT PROTEIN BL19M"/>
    <property type="match status" value="1"/>
</dbReference>
<dbReference type="GO" id="GO:0009507">
    <property type="term" value="C:chloroplast"/>
    <property type="evidence" value="ECO:0007669"/>
    <property type="project" value="UniProtKB-SubCell"/>
</dbReference>
<keyword evidence="4 8" id="KW-0934">Plastid</keyword>
<reference evidence="8" key="1">
    <citation type="submission" date="2020-03" db="EMBL/GenBank/DDBJ databases">
        <title>Schizocladia ischiensis organellar genomes: estimating the origin of multicellularity in heterokonts and the emergence of shallow ocean ecosystems.</title>
        <authorList>
            <person name="Phillips N.E."/>
            <person name="Braun E.L."/>
            <person name="Boore J."/>
            <person name="Cheda B."/>
            <person name="Salomon M.P."/>
        </authorList>
    </citation>
    <scope>NUCLEOTIDE SEQUENCE</scope>
</reference>
<dbReference type="PIRSF" id="PIRSF002191">
    <property type="entry name" value="Ribosomal_L19"/>
    <property type="match status" value="1"/>
</dbReference>
<dbReference type="PROSITE" id="PS01015">
    <property type="entry name" value="RIBOSOMAL_L19"/>
    <property type="match status" value="1"/>
</dbReference>
<evidence type="ECO:0000256" key="6">
    <source>
        <dbReference type="ARBA" id="ARBA00023274"/>
    </source>
</evidence>
<protein>
    <recommendedName>
        <fullName evidence="7">Large ribosomal subunit protein bL19c</fullName>
    </recommendedName>
</protein>
<dbReference type="SUPFAM" id="SSF50104">
    <property type="entry name" value="Translation proteins SH3-like domain"/>
    <property type="match status" value="1"/>
</dbReference>
<dbReference type="AlphaFoldDB" id="A0A7S6UA05"/>
<dbReference type="GO" id="GO:0003729">
    <property type="term" value="F:mRNA binding"/>
    <property type="evidence" value="ECO:0007669"/>
    <property type="project" value="UniProtKB-ARBA"/>
</dbReference>
<dbReference type="PRINTS" id="PR00061">
    <property type="entry name" value="RIBOSOMALL19"/>
</dbReference>
<dbReference type="Gene3D" id="2.30.30.790">
    <property type="match status" value="1"/>
</dbReference>
<dbReference type="InterPro" id="IPR001857">
    <property type="entry name" value="Ribosomal_bL19"/>
</dbReference>
<evidence type="ECO:0000256" key="7">
    <source>
        <dbReference type="HAMAP-Rule" id="MF_00402"/>
    </source>
</evidence>
<dbReference type="EMBL" id="MT226925">
    <property type="protein sequence ID" value="QOW07587.1"/>
    <property type="molecule type" value="Genomic_DNA"/>
</dbReference>
<dbReference type="InterPro" id="IPR038657">
    <property type="entry name" value="Ribosomal_bL19_sf"/>
</dbReference>
<comment type="similarity">
    <text evidence="2 7">Belongs to the bacterial ribosomal protein bL19 family.</text>
</comment>
<dbReference type="HAMAP" id="MF_00402">
    <property type="entry name" value="Ribosomal_bL19"/>
    <property type="match status" value="1"/>
</dbReference>
<dbReference type="NCBIfam" id="TIGR01024">
    <property type="entry name" value="rplS_bact"/>
    <property type="match status" value="1"/>
</dbReference>
<dbReference type="InterPro" id="IPR008991">
    <property type="entry name" value="Translation_prot_SH3-like_sf"/>
</dbReference>
<dbReference type="PANTHER" id="PTHR15680">
    <property type="entry name" value="RIBOSOMAL PROTEIN L19"/>
    <property type="match status" value="1"/>
</dbReference>
<gene>
    <name evidence="7 8" type="primary">rpl19</name>
</gene>
<dbReference type="GeneID" id="63377728"/>
<accession>A0A7S6UA05</accession>